<name>A0ABP0JMX8_9DINO</name>
<dbReference type="Proteomes" id="UP001642484">
    <property type="component" value="Unassembled WGS sequence"/>
</dbReference>
<evidence type="ECO:0000313" key="1">
    <source>
        <dbReference type="EMBL" id="CAK9015793.1"/>
    </source>
</evidence>
<protein>
    <submittedName>
        <fullName evidence="1">Uncharacterized protein</fullName>
    </submittedName>
</protein>
<evidence type="ECO:0000313" key="2">
    <source>
        <dbReference type="Proteomes" id="UP001642484"/>
    </source>
</evidence>
<dbReference type="EMBL" id="CAXAMN010005892">
    <property type="protein sequence ID" value="CAK9015793.1"/>
    <property type="molecule type" value="Genomic_DNA"/>
</dbReference>
<keyword evidence="2" id="KW-1185">Reference proteome</keyword>
<sequence>MLRTALPATTAVFPRGFRWPHWRPLVLSAAQFLHILKKPDLMSQAYIGNAGHELSLLSGTRRGKVLEQFCKKELARLNPNSKIEEPAEGTRFDGTRRSLYHSEYDFTMDGRKVECKSSQLSWNNHAKCWGFQFSSIKLPWLGFRDQAPFDDLYLTLFSPDSLHIIKHDLQTGVSKVGELTGRSGHKIFVSGARGQEGWQSARSQILGKLLAAGHCELVAHIDLSGTEVRAFLAEQLEGMAARQDHEYKGVPLNHTGPELRGFRIEKIAFEVDRILHPHVSFEFSRSSSEVDWVRGDVKVENKHGQMLFDPGRGCWYCNFFSIKCAGANVRAHNLFDELWLAIYSPFGLHFLKHPGDFDPSVMQGPRGKHLRLSAPRHVLDVKVALDHMLKKMEVDWGCQPLATVLWDTSG</sequence>
<gene>
    <name evidence="1" type="ORF">CCMP2556_LOCUS12225</name>
</gene>
<organism evidence="1 2">
    <name type="scientific">Durusdinium trenchii</name>
    <dbReference type="NCBI Taxonomy" id="1381693"/>
    <lineage>
        <taxon>Eukaryota</taxon>
        <taxon>Sar</taxon>
        <taxon>Alveolata</taxon>
        <taxon>Dinophyceae</taxon>
        <taxon>Suessiales</taxon>
        <taxon>Symbiodiniaceae</taxon>
        <taxon>Durusdinium</taxon>
    </lineage>
</organism>
<accession>A0ABP0JMX8</accession>
<proteinExistence type="predicted"/>
<comment type="caution">
    <text evidence="1">The sequence shown here is derived from an EMBL/GenBank/DDBJ whole genome shotgun (WGS) entry which is preliminary data.</text>
</comment>
<reference evidence="1 2" key="1">
    <citation type="submission" date="2024-02" db="EMBL/GenBank/DDBJ databases">
        <authorList>
            <person name="Chen Y."/>
            <person name="Shah S."/>
            <person name="Dougan E. K."/>
            <person name="Thang M."/>
            <person name="Chan C."/>
        </authorList>
    </citation>
    <scope>NUCLEOTIDE SEQUENCE [LARGE SCALE GENOMIC DNA]</scope>
</reference>